<sequence length="231" mass="25809">MSLVVVVGSAPRAIAHRDDYIDETFVYQTLGGGEREIELWGEIHAGQDRHPRPWYTGAFEYGITSGWTIDGAAQWVRDPSGLGFARFRAETRYRFSEEGQAPLDLAMSLEYESETRRATGGEEEQVLTPRLVLSRDLSRAFNTTLNLDMPVTLSPDRAVRFRYAVGTRYPAEGFLRGGVEFKQSPGEKSAALFPQLWFALPDEITIKLGLGLGLASRDDPVVARVVFESEF</sequence>
<reference evidence="1 2" key="1">
    <citation type="journal article" date="2019" name="Nat. Microbiol.">
        <title>Mediterranean grassland soil C-N compound turnover is dependent on rainfall and depth, and is mediated by genomically divergent microorganisms.</title>
        <authorList>
            <person name="Diamond S."/>
            <person name="Andeer P.F."/>
            <person name="Li Z."/>
            <person name="Crits-Christoph A."/>
            <person name="Burstein D."/>
            <person name="Anantharaman K."/>
            <person name="Lane K.R."/>
            <person name="Thomas B.C."/>
            <person name="Pan C."/>
            <person name="Northen T.R."/>
            <person name="Banfield J.F."/>
        </authorList>
    </citation>
    <scope>NUCLEOTIDE SEQUENCE [LARGE SCALE GENOMIC DNA]</scope>
    <source>
        <strain evidence="1">WS_9</strain>
    </source>
</reference>
<accession>A0A538TRS6</accession>
<proteinExistence type="predicted"/>
<organism evidence="1 2">
    <name type="scientific">Eiseniibacteriota bacterium</name>
    <dbReference type="NCBI Taxonomy" id="2212470"/>
    <lineage>
        <taxon>Bacteria</taxon>
        <taxon>Candidatus Eiseniibacteriota</taxon>
    </lineage>
</organism>
<comment type="caution">
    <text evidence="1">The sequence shown here is derived from an EMBL/GenBank/DDBJ whole genome shotgun (WGS) entry which is preliminary data.</text>
</comment>
<dbReference type="AlphaFoldDB" id="A0A538TRS6"/>
<evidence type="ECO:0000313" key="1">
    <source>
        <dbReference type="EMBL" id="TMQ66327.1"/>
    </source>
</evidence>
<protein>
    <submittedName>
        <fullName evidence="1">Uncharacterized protein</fullName>
    </submittedName>
</protein>
<evidence type="ECO:0000313" key="2">
    <source>
        <dbReference type="Proteomes" id="UP000317691"/>
    </source>
</evidence>
<dbReference type="Proteomes" id="UP000317691">
    <property type="component" value="Unassembled WGS sequence"/>
</dbReference>
<gene>
    <name evidence="1" type="ORF">E6K79_02955</name>
</gene>
<dbReference type="EMBL" id="VBOZ01000009">
    <property type="protein sequence ID" value="TMQ66327.1"/>
    <property type="molecule type" value="Genomic_DNA"/>
</dbReference>
<name>A0A538TRS6_UNCEI</name>